<keyword evidence="3 8" id="KW-0378">Hydrolase</keyword>
<keyword evidence="6" id="KW-1133">Transmembrane helix</keyword>
<dbReference type="InterPro" id="IPR036034">
    <property type="entry name" value="PDZ_sf"/>
</dbReference>
<protein>
    <submittedName>
        <fullName evidence="8">S1C family serine protease</fullName>
        <ecNumber evidence="8">3.4.21.-</ecNumber>
    </submittedName>
</protein>
<keyword evidence="6" id="KW-0472">Membrane</keyword>
<dbReference type="InterPro" id="IPR001940">
    <property type="entry name" value="Peptidase_S1C"/>
</dbReference>
<proteinExistence type="inferred from homology"/>
<evidence type="ECO:0000313" key="9">
    <source>
        <dbReference type="Proteomes" id="UP001597520"/>
    </source>
</evidence>
<feature type="compositionally biased region" description="Basic and acidic residues" evidence="5">
    <location>
        <begin position="1"/>
        <end position="46"/>
    </location>
</feature>
<dbReference type="EMBL" id="JBHUML010000003">
    <property type="protein sequence ID" value="MFD2706168.1"/>
    <property type="molecule type" value="Genomic_DNA"/>
</dbReference>
<keyword evidence="2 8" id="KW-0645">Protease</keyword>
<evidence type="ECO:0000256" key="4">
    <source>
        <dbReference type="ARBA" id="ARBA00022825"/>
    </source>
</evidence>
<evidence type="ECO:0000256" key="5">
    <source>
        <dbReference type="SAM" id="MobiDB-lite"/>
    </source>
</evidence>
<feature type="region of interest" description="Disordered" evidence="5">
    <location>
        <begin position="1"/>
        <end position="50"/>
    </location>
</feature>
<name>A0ABW5T3Q7_9BACI</name>
<evidence type="ECO:0000256" key="1">
    <source>
        <dbReference type="ARBA" id="ARBA00010541"/>
    </source>
</evidence>
<dbReference type="PANTHER" id="PTHR43343">
    <property type="entry name" value="PEPTIDASE S12"/>
    <property type="match status" value="1"/>
</dbReference>
<keyword evidence="6" id="KW-0812">Transmembrane</keyword>
<dbReference type="PRINTS" id="PR00834">
    <property type="entry name" value="PROTEASES2C"/>
</dbReference>
<gene>
    <name evidence="8" type="ORF">ACFSUB_11895</name>
</gene>
<evidence type="ECO:0000256" key="6">
    <source>
        <dbReference type="SAM" id="Phobius"/>
    </source>
</evidence>
<feature type="transmembrane region" description="Helical" evidence="6">
    <location>
        <begin position="55"/>
        <end position="78"/>
    </location>
</feature>
<feature type="region of interest" description="Disordered" evidence="5">
    <location>
        <begin position="86"/>
        <end position="115"/>
    </location>
</feature>
<dbReference type="InterPro" id="IPR001478">
    <property type="entry name" value="PDZ"/>
</dbReference>
<dbReference type="EC" id="3.4.21.-" evidence="8"/>
<dbReference type="SUPFAM" id="SSF50494">
    <property type="entry name" value="Trypsin-like serine proteases"/>
    <property type="match status" value="1"/>
</dbReference>
<reference evidence="9" key="1">
    <citation type="journal article" date="2019" name="Int. J. Syst. Evol. Microbiol.">
        <title>The Global Catalogue of Microorganisms (GCM) 10K type strain sequencing project: providing services to taxonomists for standard genome sequencing and annotation.</title>
        <authorList>
            <consortium name="The Broad Institute Genomics Platform"/>
            <consortium name="The Broad Institute Genome Sequencing Center for Infectious Disease"/>
            <person name="Wu L."/>
            <person name="Ma J."/>
        </authorList>
    </citation>
    <scope>NUCLEOTIDE SEQUENCE [LARGE SCALE GENOMIC DNA]</scope>
    <source>
        <strain evidence="9">KCTC 33792</strain>
    </source>
</reference>
<dbReference type="InterPro" id="IPR051201">
    <property type="entry name" value="Chloro_Bact_Ser_Proteases"/>
</dbReference>
<comment type="similarity">
    <text evidence="1">Belongs to the peptidase S1C family.</text>
</comment>
<evidence type="ECO:0000259" key="7">
    <source>
        <dbReference type="PROSITE" id="PS50106"/>
    </source>
</evidence>
<dbReference type="Pfam" id="PF13180">
    <property type="entry name" value="PDZ_2"/>
    <property type="match status" value="1"/>
</dbReference>
<feature type="compositionally biased region" description="Polar residues" evidence="5">
    <location>
        <begin position="95"/>
        <end position="115"/>
    </location>
</feature>
<accession>A0ABW5T3Q7</accession>
<dbReference type="Pfam" id="PF13365">
    <property type="entry name" value="Trypsin_2"/>
    <property type="match status" value="1"/>
</dbReference>
<organism evidence="8 9">
    <name type="scientific">Salibacterium lacus</name>
    <dbReference type="NCBI Taxonomy" id="1898109"/>
    <lineage>
        <taxon>Bacteria</taxon>
        <taxon>Bacillati</taxon>
        <taxon>Bacillota</taxon>
        <taxon>Bacilli</taxon>
        <taxon>Bacillales</taxon>
        <taxon>Bacillaceae</taxon>
    </lineage>
</organism>
<dbReference type="PROSITE" id="PS50106">
    <property type="entry name" value="PDZ"/>
    <property type="match status" value="1"/>
</dbReference>
<dbReference type="Proteomes" id="UP001597520">
    <property type="component" value="Unassembled WGS sequence"/>
</dbReference>
<dbReference type="GO" id="GO:0006508">
    <property type="term" value="P:proteolysis"/>
    <property type="evidence" value="ECO:0007669"/>
    <property type="project" value="UniProtKB-KW"/>
</dbReference>
<dbReference type="CDD" id="cd06781">
    <property type="entry name" value="cpPDZ_BsHtra-like"/>
    <property type="match status" value="1"/>
</dbReference>
<evidence type="ECO:0000313" key="8">
    <source>
        <dbReference type="EMBL" id="MFD2706168.1"/>
    </source>
</evidence>
<dbReference type="SMART" id="SM00228">
    <property type="entry name" value="PDZ"/>
    <property type="match status" value="1"/>
</dbReference>
<feature type="domain" description="PDZ" evidence="7">
    <location>
        <begin position="326"/>
        <end position="413"/>
    </location>
</feature>
<sequence>MDRYENRNHSDPENQAQEHHDQTSQEPNHQELQTEDRHQPAADENRRYKKDRRKAGLTGFIGAVIGALIVAAVIPFIYGDNTSSSNAAGGSNGSQEEISNSSAPETTDMSVQSVDVSSGVTDAVGEVSDAVVGIFRNQQGGLLQEGSSETQGAGSGVIYKTEGDSAFVVTNNHVIEGANQIEVGLTDENRVEAEVVGSDSLTDLAVLRISSENVDTVAEFGDSSTLSVGEPAIAIGNPLGNLNGTVTKGIISSVDRSIPVDTNGDGQSDWTSDVLQTDAAINPGNSGGALINIEGQVIGINSMKIAQTQVEGIGFAIPSNTVVPILEDLEENGKVERPQLGVTIGSLSQIPSYHWQETLNLPEDVQEGVFVNSVQQGSAAEQAGLQQYDVITSINGNKITNGQDLRSFLYNQASIDQTIEVTFYRDGSQQTTDLTLGQSGTQMG</sequence>
<dbReference type="PANTHER" id="PTHR43343:SF3">
    <property type="entry name" value="PROTEASE DO-LIKE 8, CHLOROPLASTIC"/>
    <property type="match status" value="1"/>
</dbReference>
<comment type="caution">
    <text evidence="8">The sequence shown here is derived from an EMBL/GenBank/DDBJ whole genome shotgun (WGS) entry which is preliminary data.</text>
</comment>
<evidence type="ECO:0000256" key="3">
    <source>
        <dbReference type="ARBA" id="ARBA00022801"/>
    </source>
</evidence>
<evidence type="ECO:0000256" key="2">
    <source>
        <dbReference type="ARBA" id="ARBA00022670"/>
    </source>
</evidence>
<dbReference type="Gene3D" id="2.40.10.10">
    <property type="entry name" value="Trypsin-like serine proteases"/>
    <property type="match status" value="2"/>
</dbReference>
<dbReference type="InterPro" id="IPR043504">
    <property type="entry name" value="Peptidase_S1_PA_chymotrypsin"/>
</dbReference>
<dbReference type="RefSeq" id="WP_380713473.1">
    <property type="nucleotide sequence ID" value="NZ_JBHUML010000003.1"/>
</dbReference>
<keyword evidence="4" id="KW-0720">Serine protease</keyword>
<dbReference type="InterPro" id="IPR009003">
    <property type="entry name" value="Peptidase_S1_PA"/>
</dbReference>
<dbReference type="SUPFAM" id="SSF50156">
    <property type="entry name" value="PDZ domain-like"/>
    <property type="match status" value="1"/>
</dbReference>
<dbReference type="GO" id="GO:0008233">
    <property type="term" value="F:peptidase activity"/>
    <property type="evidence" value="ECO:0007669"/>
    <property type="project" value="UniProtKB-KW"/>
</dbReference>
<keyword evidence="9" id="KW-1185">Reference proteome</keyword>
<dbReference type="Gene3D" id="2.30.42.10">
    <property type="match status" value="1"/>
</dbReference>